<gene>
    <name evidence="2" type="ORF">EIN_406420</name>
</gene>
<evidence type="ECO:0000313" key="2">
    <source>
        <dbReference type="EMBL" id="ELP90178.1"/>
    </source>
</evidence>
<dbReference type="OrthoDB" id="408728at2759"/>
<dbReference type="SUPFAM" id="SSF53067">
    <property type="entry name" value="Actin-like ATPase domain"/>
    <property type="match status" value="2"/>
</dbReference>
<accession>A0A0A1U6Z2</accession>
<dbReference type="SMART" id="SM00268">
    <property type="entry name" value="ACTIN"/>
    <property type="match status" value="1"/>
</dbReference>
<dbReference type="AlphaFoldDB" id="A0A0A1U6Z2"/>
<evidence type="ECO:0000313" key="3">
    <source>
        <dbReference type="Proteomes" id="UP000014680"/>
    </source>
</evidence>
<dbReference type="Proteomes" id="UP000014680">
    <property type="component" value="Unassembled WGS sequence"/>
</dbReference>
<evidence type="ECO:0000256" key="1">
    <source>
        <dbReference type="RuleBase" id="RU000487"/>
    </source>
</evidence>
<organism evidence="2 3">
    <name type="scientific">Entamoeba invadens IP1</name>
    <dbReference type="NCBI Taxonomy" id="370355"/>
    <lineage>
        <taxon>Eukaryota</taxon>
        <taxon>Amoebozoa</taxon>
        <taxon>Evosea</taxon>
        <taxon>Archamoebae</taxon>
        <taxon>Mastigamoebida</taxon>
        <taxon>Entamoebidae</taxon>
        <taxon>Entamoeba</taxon>
    </lineage>
</organism>
<keyword evidence="3" id="KW-1185">Reference proteome</keyword>
<dbReference type="Gene3D" id="3.30.420.40">
    <property type="match status" value="2"/>
</dbReference>
<dbReference type="EMBL" id="KB206537">
    <property type="protein sequence ID" value="ELP90178.1"/>
    <property type="molecule type" value="Genomic_DNA"/>
</dbReference>
<reference evidence="2 3" key="1">
    <citation type="submission" date="2012-10" db="EMBL/GenBank/DDBJ databases">
        <authorList>
            <person name="Zafar N."/>
            <person name="Inman J."/>
            <person name="Hall N."/>
            <person name="Lorenzi H."/>
            <person name="Caler E."/>
        </authorList>
    </citation>
    <scope>NUCLEOTIDE SEQUENCE [LARGE SCALE GENOMIC DNA]</scope>
    <source>
        <strain evidence="2 3">IP1</strain>
    </source>
</reference>
<dbReference type="Pfam" id="PF00022">
    <property type="entry name" value="Actin"/>
    <property type="match status" value="1"/>
</dbReference>
<sequence>MGDGLTTFVFDNGSLYTKAGYAGEESPIAVFPTVVGNYKKANTIELKNSYVGDEAVAKLPWKLLRHPVNHGLIKNFEDMTKVWHHSFYSELRNIPNDSNVILTEPLMNYKTIREKSAQVFFEEFNVNGFYIGTTNGFSMYTTCRATITEVEMGDGVISFVSFNEGYPLPNSAKVINIGGEEITDFIFNSVMANNEPFKTTHFDRIIARDIKEHMCYFASNFNEEIEKSSTQVEKVYMLPDGERLIIGKERFLAPEALLQPSTIGSEELGIHQNIYNSIMKCGADIRQSLFMNLVITGGSSMFDNLSIRISKEMSTLVPQNYKTKVIENTDIAQKYSAWIGASIIGSTSLFDNEKVSKSEYDEFGTSVINKKCFVYLLIFY</sequence>
<dbReference type="FunFam" id="3.30.420.40:FF:000050">
    <property type="entry name" value="Actin, alpha skeletal muscle"/>
    <property type="match status" value="1"/>
</dbReference>
<dbReference type="PANTHER" id="PTHR11937">
    <property type="entry name" value="ACTIN"/>
    <property type="match status" value="1"/>
</dbReference>
<dbReference type="PRINTS" id="PR00190">
    <property type="entry name" value="ACTIN"/>
</dbReference>
<dbReference type="Gene3D" id="3.90.640.10">
    <property type="entry name" value="Actin, Chain A, domain 4"/>
    <property type="match status" value="1"/>
</dbReference>
<dbReference type="InterPro" id="IPR004000">
    <property type="entry name" value="Actin"/>
</dbReference>
<name>A0A0A1U6Z2_ENTIV</name>
<comment type="similarity">
    <text evidence="1">Belongs to the actin family.</text>
</comment>
<proteinExistence type="inferred from homology"/>
<dbReference type="VEuPathDB" id="AmoebaDB:EIN_406420"/>
<dbReference type="RefSeq" id="XP_004256949.1">
    <property type="nucleotide sequence ID" value="XM_004256901.1"/>
</dbReference>
<dbReference type="GeneID" id="14889155"/>
<dbReference type="KEGG" id="eiv:EIN_406420"/>
<protein>
    <submittedName>
        <fullName evidence="2">Actin, putative</fullName>
    </submittedName>
</protein>
<dbReference type="InterPro" id="IPR043129">
    <property type="entry name" value="ATPase_NBD"/>
</dbReference>